<evidence type="ECO:0000256" key="1">
    <source>
        <dbReference type="SAM" id="MobiDB-lite"/>
    </source>
</evidence>
<dbReference type="Proteomes" id="UP000649259">
    <property type="component" value="Unassembled WGS sequence"/>
</dbReference>
<feature type="region of interest" description="Disordered" evidence="1">
    <location>
        <begin position="142"/>
        <end position="172"/>
    </location>
</feature>
<evidence type="ECO:0000313" key="3">
    <source>
        <dbReference type="Proteomes" id="UP000649259"/>
    </source>
</evidence>
<accession>A0ABQ3RZA5</accession>
<feature type="region of interest" description="Disordered" evidence="1">
    <location>
        <begin position="80"/>
        <end position="104"/>
    </location>
</feature>
<dbReference type="EMBL" id="BNEB01000003">
    <property type="protein sequence ID" value="GHI61206.1"/>
    <property type="molecule type" value="Genomic_DNA"/>
</dbReference>
<organism evidence="2 3">
    <name type="scientific">Streptomyces asoensis</name>
    <dbReference type="NCBI Taxonomy" id="249586"/>
    <lineage>
        <taxon>Bacteria</taxon>
        <taxon>Bacillati</taxon>
        <taxon>Actinomycetota</taxon>
        <taxon>Actinomycetes</taxon>
        <taxon>Kitasatosporales</taxon>
        <taxon>Streptomycetaceae</taxon>
        <taxon>Streptomyces</taxon>
    </lineage>
</organism>
<reference evidence="3" key="1">
    <citation type="submission" date="2023-07" db="EMBL/GenBank/DDBJ databases">
        <title>Whole genome shotgun sequence of Streptomyces cacaoi subsp. asoensis NBRC 13813.</title>
        <authorList>
            <person name="Komaki H."/>
            <person name="Tamura T."/>
        </authorList>
    </citation>
    <scope>NUCLEOTIDE SEQUENCE [LARGE SCALE GENOMIC DNA]</scope>
    <source>
        <strain evidence="3">NBRC 13813</strain>
    </source>
</reference>
<protein>
    <submittedName>
        <fullName evidence="2">Uncharacterized protein</fullName>
    </submittedName>
</protein>
<proteinExistence type="predicted"/>
<sequence>MLRNGVAGVADRDHRTLRNGGAEGWGTGREGLRNGITGRRGTGAPRVAERDHRAPLIEARRDAEPGRRLRGTVAVGSGTGVAGVAGRGGRPGWTGAAGGPGRGTSAWGTGGVGVRCGGVGRGGHGAAGVRKAVCRVFRTGGVRSVRGRSRARPESARGAGTPSGDRRHGRDC</sequence>
<feature type="region of interest" description="Disordered" evidence="1">
    <location>
        <begin position="17"/>
        <end position="48"/>
    </location>
</feature>
<gene>
    <name evidence="2" type="ORF">Saso_28560</name>
</gene>
<name>A0ABQ3RZA5_9ACTN</name>
<keyword evidence="3" id="KW-1185">Reference proteome</keyword>
<evidence type="ECO:0000313" key="2">
    <source>
        <dbReference type="EMBL" id="GHI61206.1"/>
    </source>
</evidence>
<comment type="caution">
    <text evidence="2">The sequence shown here is derived from an EMBL/GenBank/DDBJ whole genome shotgun (WGS) entry which is preliminary data.</text>
</comment>